<keyword evidence="2" id="KW-1133">Transmembrane helix</keyword>
<feature type="transmembrane region" description="Helical" evidence="2">
    <location>
        <begin position="109"/>
        <end position="128"/>
    </location>
</feature>
<sequence>MSSAVVSQYFQRRRALAMTPPHAQQHTARLRPRRRARERGRRARRVLHPRAPRWFCFPLFHLQLDAATHGVHPALAFDSPLGVVNIILAASGCGVAVLLVLCMIALRTFALQVVAFGIAFGFVCAARGRG</sequence>
<evidence type="ECO:0000313" key="3">
    <source>
        <dbReference type="EMBL" id="KAJ7229902.1"/>
    </source>
</evidence>
<dbReference type="EMBL" id="JARJCW010000001">
    <property type="protein sequence ID" value="KAJ7229902.1"/>
    <property type="molecule type" value="Genomic_DNA"/>
</dbReference>
<name>A0AAD6YU92_9AGAR</name>
<feature type="region of interest" description="Disordered" evidence="1">
    <location>
        <begin position="19"/>
        <end position="42"/>
    </location>
</feature>
<feature type="compositionally biased region" description="Basic residues" evidence="1">
    <location>
        <begin position="28"/>
        <end position="42"/>
    </location>
</feature>
<proteinExistence type="predicted"/>
<reference evidence="3" key="1">
    <citation type="submission" date="2023-03" db="EMBL/GenBank/DDBJ databases">
        <title>Massive genome expansion in bonnet fungi (Mycena s.s.) driven by repeated elements and novel gene families across ecological guilds.</title>
        <authorList>
            <consortium name="Lawrence Berkeley National Laboratory"/>
            <person name="Harder C.B."/>
            <person name="Miyauchi S."/>
            <person name="Viragh M."/>
            <person name="Kuo A."/>
            <person name="Thoen E."/>
            <person name="Andreopoulos B."/>
            <person name="Lu D."/>
            <person name="Skrede I."/>
            <person name="Drula E."/>
            <person name="Henrissat B."/>
            <person name="Morin E."/>
            <person name="Kohler A."/>
            <person name="Barry K."/>
            <person name="LaButti K."/>
            <person name="Morin E."/>
            <person name="Salamov A."/>
            <person name="Lipzen A."/>
            <person name="Mereny Z."/>
            <person name="Hegedus B."/>
            <person name="Baldrian P."/>
            <person name="Stursova M."/>
            <person name="Weitz H."/>
            <person name="Taylor A."/>
            <person name="Grigoriev I.V."/>
            <person name="Nagy L.G."/>
            <person name="Martin F."/>
            <person name="Kauserud H."/>
        </authorList>
    </citation>
    <scope>NUCLEOTIDE SEQUENCE</scope>
    <source>
        <strain evidence="3">9144</strain>
    </source>
</reference>
<evidence type="ECO:0000313" key="4">
    <source>
        <dbReference type="Proteomes" id="UP001219525"/>
    </source>
</evidence>
<keyword evidence="4" id="KW-1185">Reference proteome</keyword>
<keyword evidence="2" id="KW-0812">Transmembrane</keyword>
<organism evidence="3 4">
    <name type="scientific">Mycena pura</name>
    <dbReference type="NCBI Taxonomy" id="153505"/>
    <lineage>
        <taxon>Eukaryota</taxon>
        <taxon>Fungi</taxon>
        <taxon>Dikarya</taxon>
        <taxon>Basidiomycota</taxon>
        <taxon>Agaricomycotina</taxon>
        <taxon>Agaricomycetes</taxon>
        <taxon>Agaricomycetidae</taxon>
        <taxon>Agaricales</taxon>
        <taxon>Marasmiineae</taxon>
        <taxon>Mycenaceae</taxon>
        <taxon>Mycena</taxon>
    </lineage>
</organism>
<evidence type="ECO:0000256" key="1">
    <source>
        <dbReference type="SAM" id="MobiDB-lite"/>
    </source>
</evidence>
<protein>
    <submittedName>
        <fullName evidence="3">Uncharacterized protein</fullName>
    </submittedName>
</protein>
<evidence type="ECO:0000256" key="2">
    <source>
        <dbReference type="SAM" id="Phobius"/>
    </source>
</evidence>
<keyword evidence="2" id="KW-0472">Membrane</keyword>
<gene>
    <name evidence="3" type="ORF">GGX14DRAFT_383858</name>
</gene>
<dbReference type="Proteomes" id="UP001219525">
    <property type="component" value="Unassembled WGS sequence"/>
</dbReference>
<feature type="transmembrane region" description="Helical" evidence="2">
    <location>
        <begin position="86"/>
        <end position="104"/>
    </location>
</feature>
<comment type="caution">
    <text evidence="3">The sequence shown here is derived from an EMBL/GenBank/DDBJ whole genome shotgun (WGS) entry which is preliminary data.</text>
</comment>
<accession>A0AAD6YU92</accession>
<dbReference type="AlphaFoldDB" id="A0AAD6YU92"/>